<evidence type="ECO:0000259" key="6">
    <source>
        <dbReference type="SMART" id="SM00732"/>
    </source>
</evidence>
<dbReference type="GO" id="GO:0000967">
    <property type="term" value="P:rRNA 5'-end processing"/>
    <property type="evidence" value="ECO:0007669"/>
    <property type="project" value="UniProtKB-UniRule"/>
</dbReference>
<protein>
    <recommendedName>
        <fullName evidence="5">Putative pre-16S rRNA nuclease</fullName>
        <ecNumber evidence="5">3.1.-.-</ecNumber>
    </recommendedName>
</protein>
<dbReference type="HAMAP" id="MF_00651">
    <property type="entry name" value="Nuclease_YqgF"/>
    <property type="match status" value="1"/>
</dbReference>
<dbReference type="EMBL" id="RFXN01000006">
    <property type="protein sequence ID" value="NBR93466.1"/>
    <property type="molecule type" value="Genomic_DNA"/>
</dbReference>
<evidence type="ECO:0000256" key="5">
    <source>
        <dbReference type="HAMAP-Rule" id="MF_00651"/>
    </source>
</evidence>
<sequence length="145" mass="16034">MENANGKSRIMGLDLGQARIGIALSDFSKILASPFSTVHQTNDYESALREIVKIAESESVDEIVVGLPTSLSAKNTIARDEALQFIERLRELTSFKISQFDERFTSVIAGKKLRETGYNSRTMKSKIDAMSAVEILQGYLDGRVS</sequence>
<feature type="domain" description="YqgF/RNase H-like" evidence="6">
    <location>
        <begin position="8"/>
        <end position="109"/>
    </location>
</feature>
<evidence type="ECO:0000256" key="4">
    <source>
        <dbReference type="ARBA" id="ARBA00022801"/>
    </source>
</evidence>
<keyword evidence="4 5" id="KW-0378">Hydrolase</keyword>
<organism evidence="7 8">
    <name type="scientific">Candidatus Fonsibacter lacus</name>
    <dbReference type="NCBI Taxonomy" id="2576439"/>
    <lineage>
        <taxon>Bacteria</taxon>
        <taxon>Pseudomonadati</taxon>
        <taxon>Pseudomonadota</taxon>
        <taxon>Alphaproteobacteria</taxon>
        <taxon>Candidatus Pelagibacterales</taxon>
        <taxon>Candidatus Pelagibacterales incertae sedis</taxon>
        <taxon>Candidatus Fonsibacter</taxon>
    </lineage>
</organism>
<keyword evidence="3 5" id="KW-0540">Nuclease</keyword>
<dbReference type="InterPro" id="IPR012337">
    <property type="entry name" value="RNaseH-like_sf"/>
</dbReference>
<dbReference type="InterPro" id="IPR006641">
    <property type="entry name" value="YqgF/RNaseH-like_dom"/>
</dbReference>
<comment type="caution">
    <text evidence="7">The sequence shown here is derived from an EMBL/GenBank/DDBJ whole genome shotgun (WGS) entry which is preliminary data.</text>
</comment>
<name>A0A965GBM2_9PROT</name>
<gene>
    <name evidence="7" type="primary">ruvX</name>
    <name evidence="7" type="ORF">EBT44_01160</name>
</gene>
<dbReference type="PANTHER" id="PTHR33317">
    <property type="entry name" value="POLYNUCLEOTIDYL TRANSFERASE, RIBONUCLEASE H-LIKE SUPERFAMILY PROTEIN"/>
    <property type="match status" value="1"/>
</dbReference>
<dbReference type="AlphaFoldDB" id="A0A965GBM2"/>
<evidence type="ECO:0000256" key="1">
    <source>
        <dbReference type="ARBA" id="ARBA00022490"/>
    </source>
</evidence>
<evidence type="ECO:0000256" key="3">
    <source>
        <dbReference type="ARBA" id="ARBA00022722"/>
    </source>
</evidence>
<evidence type="ECO:0000313" key="7">
    <source>
        <dbReference type="EMBL" id="NBR93466.1"/>
    </source>
</evidence>
<comment type="subcellular location">
    <subcellularLocation>
        <location evidence="5">Cytoplasm</location>
    </subcellularLocation>
</comment>
<evidence type="ECO:0000256" key="2">
    <source>
        <dbReference type="ARBA" id="ARBA00022517"/>
    </source>
</evidence>
<dbReference type="GO" id="GO:0004518">
    <property type="term" value="F:nuclease activity"/>
    <property type="evidence" value="ECO:0007669"/>
    <property type="project" value="UniProtKB-KW"/>
</dbReference>
<dbReference type="SUPFAM" id="SSF53098">
    <property type="entry name" value="Ribonuclease H-like"/>
    <property type="match status" value="1"/>
</dbReference>
<dbReference type="PANTHER" id="PTHR33317:SF4">
    <property type="entry name" value="POLYNUCLEOTIDYL TRANSFERASE, RIBONUCLEASE H-LIKE SUPERFAMILY PROTEIN"/>
    <property type="match status" value="1"/>
</dbReference>
<dbReference type="CDD" id="cd16964">
    <property type="entry name" value="YqgF"/>
    <property type="match status" value="1"/>
</dbReference>
<dbReference type="Gene3D" id="3.30.420.140">
    <property type="entry name" value="YqgF/RNase H-like domain"/>
    <property type="match status" value="1"/>
</dbReference>
<dbReference type="EC" id="3.1.-.-" evidence="5"/>
<keyword evidence="1 5" id="KW-0963">Cytoplasm</keyword>
<dbReference type="Proteomes" id="UP000740727">
    <property type="component" value="Unassembled WGS sequence"/>
</dbReference>
<dbReference type="GO" id="GO:0016788">
    <property type="term" value="F:hydrolase activity, acting on ester bonds"/>
    <property type="evidence" value="ECO:0007669"/>
    <property type="project" value="UniProtKB-UniRule"/>
</dbReference>
<keyword evidence="2 5" id="KW-0690">Ribosome biogenesis</keyword>
<dbReference type="Pfam" id="PF03652">
    <property type="entry name" value="RuvX"/>
    <property type="match status" value="1"/>
</dbReference>
<reference evidence="7" key="1">
    <citation type="submission" date="2018-10" db="EMBL/GenBank/DDBJ databases">
        <title>Iterative Subtractive Binning of Freshwater Chronoseries Metagenomes Recovers Nearly Complete Genomes from over Four Hundred Novel Species.</title>
        <authorList>
            <person name="Rodriguez-R L.M."/>
            <person name="Tsementzi D."/>
            <person name="Luo C."/>
            <person name="Konstantinidis K.T."/>
        </authorList>
    </citation>
    <scope>NUCLEOTIDE SEQUENCE</scope>
    <source>
        <strain evidence="7">WB5_2A_028</strain>
    </source>
</reference>
<dbReference type="InterPro" id="IPR037027">
    <property type="entry name" value="YqgF/RNaseH-like_dom_sf"/>
</dbReference>
<comment type="similarity">
    <text evidence="5">Belongs to the YqgF HJR family.</text>
</comment>
<proteinExistence type="inferred from homology"/>
<dbReference type="GO" id="GO:0005829">
    <property type="term" value="C:cytosol"/>
    <property type="evidence" value="ECO:0007669"/>
    <property type="project" value="TreeGrafter"/>
</dbReference>
<evidence type="ECO:0000313" key="8">
    <source>
        <dbReference type="Proteomes" id="UP000740727"/>
    </source>
</evidence>
<accession>A0A965GBM2</accession>
<dbReference type="NCBIfam" id="TIGR00250">
    <property type="entry name" value="RNAse_H_YqgF"/>
    <property type="match status" value="1"/>
</dbReference>
<comment type="function">
    <text evidence="5">Could be a nuclease involved in processing of the 5'-end of pre-16S rRNA.</text>
</comment>
<dbReference type="SMART" id="SM00732">
    <property type="entry name" value="YqgFc"/>
    <property type="match status" value="1"/>
</dbReference>
<dbReference type="InterPro" id="IPR005227">
    <property type="entry name" value="YqgF"/>
</dbReference>